<accession>A0ABS8YFB0</accession>
<reference evidence="2 3" key="1">
    <citation type="submission" date="2021-11" db="EMBL/GenBank/DDBJ databases">
        <title>Draft genome sequence of Paenibacillus profundus YoMME, a new Gram-positive bacteria with exoelectrogenic properties.</title>
        <authorList>
            <person name="Hubenova Y."/>
            <person name="Hubenova E."/>
            <person name="Manasiev Y."/>
            <person name="Peykov S."/>
            <person name="Mitov M."/>
        </authorList>
    </citation>
    <scope>NUCLEOTIDE SEQUENCE [LARGE SCALE GENOMIC DNA]</scope>
    <source>
        <strain evidence="2 3">YoMME</strain>
    </source>
</reference>
<comment type="caution">
    <text evidence="2">The sequence shown here is derived from an EMBL/GenBank/DDBJ whole genome shotgun (WGS) entry which is preliminary data.</text>
</comment>
<dbReference type="InterPro" id="IPR024760">
    <property type="entry name" value="HTH_dom_conjug_TS-like"/>
</dbReference>
<dbReference type="Proteomes" id="UP001199916">
    <property type="component" value="Unassembled WGS sequence"/>
</dbReference>
<protein>
    <submittedName>
        <fullName evidence="2">Helix-turn-helix domain-containing protein</fullName>
    </submittedName>
</protein>
<dbReference type="EMBL" id="JAJNBZ010000011">
    <property type="protein sequence ID" value="MCE5170690.1"/>
    <property type="molecule type" value="Genomic_DNA"/>
</dbReference>
<evidence type="ECO:0000313" key="3">
    <source>
        <dbReference type="Proteomes" id="UP001199916"/>
    </source>
</evidence>
<dbReference type="Pfam" id="PF12645">
    <property type="entry name" value="HTH_16"/>
    <property type="match status" value="1"/>
</dbReference>
<evidence type="ECO:0000313" key="2">
    <source>
        <dbReference type="EMBL" id="MCE5170690.1"/>
    </source>
</evidence>
<name>A0ABS8YFB0_9BACL</name>
<sequence>MEKEFPQNVITETEFLELIQRAQDDDKEAMLQIIELYEQEMIDLSRYIKMPKEDALQAMTTGLIELIKRGKANA</sequence>
<keyword evidence="3" id="KW-1185">Reference proteome</keyword>
<proteinExistence type="predicted"/>
<dbReference type="RefSeq" id="WP_233697356.1">
    <property type="nucleotide sequence ID" value="NZ_JAJNBZ010000011.1"/>
</dbReference>
<gene>
    <name evidence="2" type="ORF">LQV63_15355</name>
</gene>
<organism evidence="2 3">
    <name type="scientific">Paenibacillus profundus</name>
    <dbReference type="NCBI Taxonomy" id="1173085"/>
    <lineage>
        <taxon>Bacteria</taxon>
        <taxon>Bacillati</taxon>
        <taxon>Bacillota</taxon>
        <taxon>Bacilli</taxon>
        <taxon>Bacillales</taxon>
        <taxon>Paenibacillaceae</taxon>
        <taxon>Paenibacillus</taxon>
    </lineage>
</organism>
<feature type="domain" description="Helix-turn-helix conjugative transposon-like" evidence="1">
    <location>
        <begin position="17"/>
        <end position="68"/>
    </location>
</feature>
<evidence type="ECO:0000259" key="1">
    <source>
        <dbReference type="Pfam" id="PF12645"/>
    </source>
</evidence>